<dbReference type="Proteomes" id="UP001068379">
    <property type="component" value="Unassembled WGS sequence"/>
</dbReference>
<dbReference type="InterPro" id="IPR053925">
    <property type="entry name" value="RecX_HTH_3rd"/>
</dbReference>
<dbReference type="Gene3D" id="1.10.10.10">
    <property type="entry name" value="Winged helix-like DNA-binding domain superfamily/Winged helix DNA-binding domain"/>
    <property type="match status" value="2"/>
</dbReference>
<evidence type="ECO:0000256" key="1">
    <source>
        <dbReference type="ARBA" id="ARBA00004496"/>
    </source>
</evidence>
<comment type="function">
    <text evidence="5">Modulates RecA activity.</text>
</comment>
<dbReference type="RefSeq" id="WP_269360315.1">
    <property type="nucleotide sequence ID" value="NZ_JAPWHE010000016.1"/>
</dbReference>
<dbReference type="EMBL" id="JAPWHE010000016">
    <property type="protein sequence ID" value="MCZ4331166.1"/>
    <property type="molecule type" value="Genomic_DNA"/>
</dbReference>
<dbReference type="PANTHER" id="PTHR33602:SF1">
    <property type="entry name" value="REGULATORY PROTEIN RECX FAMILY PROTEIN"/>
    <property type="match status" value="1"/>
</dbReference>
<keyword evidence="4 5" id="KW-0963">Cytoplasm</keyword>
<keyword evidence="10" id="KW-1185">Reference proteome</keyword>
<dbReference type="Pfam" id="PF21982">
    <property type="entry name" value="RecX_HTH1"/>
    <property type="match status" value="1"/>
</dbReference>
<comment type="subcellular location">
    <subcellularLocation>
        <location evidence="1 5">Cytoplasm</location>
    </subcellularLocation>
</comment>
<gene>
    <name evidence="5 9" type="primary">recX</name>
    <name evidence="9" type="ORF">O4H32_14545</name>
</gene>
<comment type="caution">
    <text evidence="9">The sequence shown here is derived from an EMBL/GenBank/DDBJ whole genome shotgun (WGS) entry which is preliminary data.</text>
</comment>
<organism evidence="9 10">
    <name type="scientific">Castellaniella denitrificans</name>
    <dbReference type="NCBI Taxonomy" id="56119"/>
    <lineage>
        <taxon>Bacteria</taxon>
        <taxon>Pseudomonadati</taxon>
        <taxon>Pseudomonadota</taxon>
        <taxon>Betaproteobacteria</taxon>
        <taxon>Burkholderiales</taxon>
        <taxon>Alcaligenaceae</taxon>
        <taxon>Castellaniella</taxon>
    </lineage>
</organism>
<accession>A0ABT4MAN6</accession>
<evidence type="ECO:0000256" key="6">
    <source>
        <dbReference type="SAM" id="MobiDB-lite"/>
    </source>
</evidence>
<feature type="region of interest" description="Disordered" evidence="6">
    <location>
        <begin position="1"/>
        <end position="29"/>
    </location>
</feature>
<dbReference type="InterPro" id="IPR053926">
    <property type="entry name" value="RecX_HTH_1st"/>
</dbReference>
<evidence type="ECO:0000256" key="3">
    <source>
        <dbReference type="ARBA" id="ARBA00018111"/>
    </source>
</evidence>
<name>A0ABT4MAN6_9BURK</name>
<dbReference type="HAMAP" id="MF_01114">
    <property type="entry name" value="RecX"/>
    <property type="match status" value="1"/>
</dbReference>
<evidence type="ECO:0000259" key="7">
    <source>
        <dbReference type="Pfam" id="PF21981"/>
    </source>
</evidence>
<proteinExistence type="inferred from homology"/>
<evidence type="ECO:0000256" key="2">
    <source>
        <dbReference type="ARBA" id="ARBA00009695"/>
    </source>
</evidence>
<dbReference type="PANTHER" id="PTHR33602">
    <property type="entry name" value="REGULATORY PROTEIN RECX FAMILY PROTEIN"/>
    <property type="match status" value="1"/>
</dbReference>
<feature type="domain" description="RecX first three-helical" evidence="8">
    <location>
        <begin position="32"/>
        <end position="70"/>
    </location>
</feature>
<sequence length="183" mass="20233">MGNRADANDGFTTVSGGADPPGRGSGGGLSLKARAVAYLSRREHSRQELRRKLSSWCDDPDAIEAVLDDLAREHWQSDQRYAQAYAHRAATRQGAQRILGALRQQGLADDQLADLRDSLRSTEDERARAVWARRFGQPPANSREYARQYRFMAGRGFAADCIRRLLSGRDGFDPDDPSGDGPD</sequence>
<evidence type="ECO:0000256" key="5">
    <source>
        <dbReference type="HAMAP-Rule" id="MF_01114"/>
    </source>
</evidence>
<dbReference type="InterPro" id="IPR003783">
    <property type="entry name" value="Regulatory_RecX"/>
</dbReference>
<reference evidence="9" key="1">
    <citation type="submission" date="2022-12" db="EMBL/GenBank/DDBJ databases">
        <title>Bacterial isolates from different developmental stages of Nematostella vectensis.</title>
        <authorList>
            <person name="Fraune S."/>
        </authorList>
    </citation>
    <scope>NUCLEOTIDE SEQUENCE</scope>
    <source>
        <strain evidence="9">G21619-S1</strain>
    </source>
</reference>
<protein>
    <recommendedName>
        <fullName evidence="3 5">Regulatory protein RecX</fullName>
    </recommendedName>
</protein>
<dbReference type="InterPro" id="IPR036388">
    <property type="entry name" value="WH-like_DNA-bd_sf"/>
</dbReference>
<feature type="domain" description="RecX third three-helical" evidence="7">
    <location>
        <begin position="123"/>
        <end position="166"/>
    </location>
</feature>
<evidence type="ECO:0000313" key="9">
    <source>
        <dbReference type="EMBL" id="MCZ4331166.1"/>
    </source>
</evidence>
<evidence type="ECO:0000259" key="8">
    <source>
        <dbReference type="Pfam" id="PF21982"/>
    </source>
</evidence>
<evidence type="ECO:0000256" key="4">
    <source>
        <dbReference type="ARBA" id="ARBA00022490"/>
    </source>
</evidence>
<evidence type="ECO:0000313" key="10">
    <source>
        <dbReference type="Proteomes" id="UP001068379"/>
    </source>
</evidence>
<dbReference type="Pfam" id="PF21981">
    <property type="entry name" value="RecX_HTH3"/>
    <property type="match status" value="1"/>
</dbReference>
<comment type="similarity">
    <text evidence="2 5">Belongs to the RecX family.</text>
</comment>
<dbReference type="NCBIfam" id="NF001055">
    <property type="entry name" value="PRK00117.2-5"/>
    <property type="match status" value="1"/>
</dbReference>